<organism evidence="7 8">
    <name type="scientific">Diatrype stigma</name>
    <dbReference type="NCBI Taxonomy" id="117547"/>
    <lineage>
        <taxon>Eukaryota</taxon>
        <taxon>Fungi</taxon>
        <taxon>Dikarya</taxon>
        <taxon>Ascomycota</taxon>
        <taxon>Pezizomycotina</taxon>
        <taxon>Sordariomycetes</taxon>
        <taxon>Xylariomycetidae</taxon>
        <taxon>Xylariales</taxon>
        <taxon>Diatrypaceae</taxon>
        <taxon>Diatrype</taxon>
    </lineage>
</organism>
<dbReference type="GO" id="GO:0003959">
    <property type="term" value="F:NADPH dehydrogenase activity"/>
    <property type="evidence" value="ECO:0007669"/>
    <property type="project" value="InterPro"/>
</dbReference>
<dbReference type="SUPFAM" id="SSF51395">
    <property type="entry name" value="FMN-linked oxidoreductases"/>
    <property type="match status" value="1"/>
</dbReference>
<evidence type="ECO:0000256" key="4">
    <source>
        <dbReference type="ARBA" id="ARBA00022857"/>
    </source>
</evidence>
<keyword evidence="8" id="KW-1185">Reference proteome</keyword>
<dbReference type="PANTHER" id="PTHR43303:SF4">
    <property type="entry name" value="NADPH DEHYDROGENASE C23G7.10C-RELATED"/>
    <property type="match status" value="1"/>
</dbReference>
<dbReference type="AlphaFoldDB" id="A0AAN9U437"/>
<dbReference type="InterPro" id="IPR044152">
    <property type="entry name" value="YqjM-like"/>
</dbReference>
<keyword evidence="3" id="KW-0288">FMN</keyword>
<dbReference type="PANTHER" id="PTHR43303">
    <property type="entry name" value="NADPH DEHYDROGENASE C23G7.10C-RELATED"/>
    <property type="match status" value="1"/>
</dbReference>
<dbReference type="CDD" id="cd02932">
    <property type="entry name" value="OYE_YqiM_FMN"/>
    <property type="match status" value="1"/>
</dbReference>
<evidence type="ECO:0000256" key="3">
    <source>
        <dbReference type="ARBA" id="ARBA00022643"/>
    </source>
</evidence>
<keyword evidence="2" id="KW-0285">Flavoprotein</keyword>
<evidence type="ECO:0000313" key="7">
    <source>
        <dbReference type="EMBL" id="KAK7738307.1"/>
    </source>
</evidence>
<keyword evidence="5" id="KW-0560">Oxidoreductase</keyword>
<comment type="cofactor">
    <cofactor evidence="1">
        <name>FMN</name>
        <dbReference type="ChEBI" id="CHEBI:58210"/>
    </cofactor>
</comment>
<accession>A0AAN9U437</accession>
<gene>
    <name evidence="7" type="ORF">SLS62_011412</name>
</gene>
<dbReference type="Proteomes" id="UP001320420">
    <property type="component" value="Unassembled WGS sequence"/>
</dbReference>
<evidence type="ECO:0000256" key="1">
    <source>
        <dbReference type="ARBA" id="ARBA00001917"/>
    </source>
</evidence>
<dbReference type="InterPro" id="IPR013785">
    <property type="entry name" value="Aldolase_TIM"/>
</dbReference>
<evidence type="ECO:0000256" key="2">
    <source>
        <dbReference type="ARBA" id="ARBA00022630"/>
    </source>
</evidence>
<comment type="caution">
    <text evidence="7">The sequence shown here is derived from an EMBL/GenBank/DDBJ whole genome shotgun (WGS) entry which is preliminary data.</text>
</comment>
<name>A0AAN9U437_9PEZI</name>
<feature type="domain" description="NADH:flavin oxidoreductase/NADH oxidase N-terminal" evidence="6">
    <location>
        <begin position="36"/>
        <end position="370"/>
    </location>
</feature>
<dbReference type="GO" id="GO:0010181">
    <property type="term" value="F:FMN binding"/>
    <property type="evidence" value="ECO:0007669"/>
    <property type="project" value="InterPro"/>
</dbReference>
<dbReference type="EMBL" id="JAKJXP020000213">
    <property type="protein sequence ID" value="KAK7738307.1"/>
    <property type="molecule type" value="Genomic_DNA"/>
</dbReference>
<dbReference type="Gene3D" id="3.20.20.70">
    <property type="entry name" value="Aldolase class I"/>
    <property type="match status" value="1"/>
</dbReference>
<dbReference type="InterPro" id="IPR001155">
    <property type="entry name" value="OxRdtase_FMN_N"/>
</dbReference>
<proteinExistence type="predicted"/>
<sequence>MAEKEVMQADQAPVAGQPCSTEERLINHGAPGPEGSLFSPLKLNGLTIHNRIIVSPMCQYSAKDGYMTKWHHTHLGSFAARGAGLVLTEVIAVSPEGRISPQDLGLWDDGHIGPLKEIVDFAHSQGTKFGVQIGHAGRKASTSEGWPDTVIAPSAEAYSAQTIVPREATKEDIEKFKADWVAAVRRALKAGVDIIEVHGAHGYLLNEFLSPSSNKRTDEYGGAFENRIRLLVEVVELLRAEAPPGFPIMVRMPATDYLEHDPSLPQWALGEAVQLARVLAGLGVDFLDVTGGGTDARQKIAAGPGYQVPFADAVRKAVAGTKTAVAPVGDITSGAQAQAILDAGSADAVMVGRAFLKDPNLVWHWADELELDIHVASQYGWGFGMTRTHRARRHK</sequence>
<dbReference type="Pfam" id="PF00724">
    <property type="entry name" value="Oxidored_FMN"/>
    <property type="match status" value="1"/>
</dbReference>
<keyword evidence="4" id="KW-0521">NADP</keyword>
<protein>
    <recommendedName>
        <fullName evidence="6">NADH:flavin oxidoreductase/NADH oxidase N-terminal domain-containing protein</fullName>
    </recommendedName>
</protein>
<evidence type="ECO:0000256" key="5">
    <source>
        <dbReference type="ARBA" id="ARBA00023002"/>
    </source>
</evidence>
<reference evidence="7 8" key="1">
    <citation type="submission" date="2024-02" db="EMBL/GenBank/DDBJ databases">
        <title>De novo assembly and annotation of 12 fungi associated with fruit tree decline syndrome in Ontario, Canada.</title>
        <authorList>
            <person name="Sulman M."/>
            <person name="Ellouze W."/>
            <person name="Ilyukhin E."/>
        </authorList>
    </citation>
    <scope>NUCLEOTIDE SEQUENCE [LARGE SCALE GENOMIC DNA]</scope>
    <source>
        <strain evidence="7 8">M11/M66-122</strain>
    </source>
</reference>
<dbReference type="GO" id="GO:0050661">
    <property type="term" value="F:NADP binding"/>
    <property type="evidence" value="ECO:0007669"/>
    <property type="project" value="InterPro"/>
</dbReference>
<evidence type="ECO:0000313" key="8">
    <source>
        <dbReference type="Proteomes" id="UP001320420"/>
    </source>
</evidence>
<evidence type="ECO:0000259" key="6">
    <source>
        <dbReference type="Pfam" id="PF00724"/>
    </source>
</evidence>